<dbReference type="SMART" id="SM00530">
    <property type="entry name" value="HTH_XRE"/>
    <property type="match status" value="1"/>
</dbReference>
<dbReference type="Gene3D" id="1.10.260.40">
    <property type="entry name" value="lambda repressor-like DNA-binding domains"/>
    <property type="match status" value="1"/>
</dbReference>
<dbReference type="InterPro" id="IPR010982">
    <property type="entry name" value="Lambda_DNA-bd_dom_sf"/>
</dbReference>
<dbReference type="InterPro" id="IPR001387">
    <property type="entry name" value="Cro/C1-type_HTH"/>
</dbReference>
<reference evidence="2 3" key="1">
    <citation type="submission" date="2016-10" db="EMBL/GenBank/DDBJ databases">
        <authorList>
            <person name="de Groot N.N."/>
        </authorList>
    </citation>
    <scope>NUCLEOTIDE SEQUENCE [LARGE SCALE GENOMIC DNA]</scope>
    <source>
        <strain evidence="2 3">SLAS-1</strain>
    </source>
</reference>
<name>A0A1G9S987_9FIRM</name>
<dbReference type="OrthoDB" id="2064916at2"/>
<dbReference type="AlphaFoldDB" id="A0A1G9S987"/>
<protein>
    <submittedName>
        <fullName evidence="2">Helix-turn-helix</fullName>
    </submittedName>
</protein>
<dbReference type="CDD" id="cd00093">
    <property type="entry name" value="HTH_XRE"/>
    <property type="match status" value="1"/>
</dbReference>
<dbReference type="SUPFAM" id="SSF47413">
    <property type="entry name" value="lambda repressor-like DNA-binding domains"/>
    <property type="match status" value="1"/>
</dbReference>
<organism evidence="2 3">
    <name type="scientific">Halarsenatibacter silvermanii</name>
    <dbReference type="NCBI Taxonomy" id="321763"/>
    <lineage>
        <taxon>Bacteria</taxon>
        <taxon>Bacillati</taxon>
        <taxon>Bacillota</taxon>
        <taxon>Clostridia</taxon>
        <taxon>Halanaerobiales</taxon>
        <taxon>Halarsenatibacteraceae</taxon>
        <taxon>Halarsenatibacter</taxon>
    </lineage>
</organism>
<evidence type="ECO:0000313" key="2">
    <source>
        <dbReference type="EMBL" id="SDM31931.1"/>
    </source>
</evidence>
<keyword evidence="3" id="KW-1185">Reference proteome</keyword>
<accession>A0A1G9S987</accession>
<dbReference type="GO" id="GO:0003677">
    <property type="term" value="F:DNA binding"/>
    <property type="evidence" value="ECO:0007669"/>
    <property type="project" value="InterPro"/>
</dbReference>
<sequence length="83" mass="9704">MSQNENGDKNTDNFLASLKSLRKIYNLSQKEMAEKLYMSESSYCRKENGKSQFTQSDIEIITKIFECPYHIMVKGIKNCLNRQ</sequence>
<proteinExistence type="predicted"/>
<dbReference type="Proteomes" id="UP000199476">
    <property type="component" value="Unassembled WGS sequence"/>
</dbReference>
<dbReference type="EMBL" id="FNGO01000027">
    <property type="protein sequence ID" value="SDM31931.1"/>
    <property type="molecule type" value="Genomic_DNA"/>
</dbReference>
<dbReference type="PROSITE" id="PS50943">
    <property type="entry name" value="HTH_CROC1"/>
    <property type="match status" value="1"/>
</dbReference>
<evidence type="ECO:0000313" key="3">
    <source>
        <dbReference type="Proteomes" id="UP000199476"/>
    </source>
</evidence>
<gene>
    <name evidence="2" type="ORF">SAMN04488692_1273</name>
</gene>
<feature type="domain" description="HTH cro/C1-type" evidence="1">
    <location>
        <begin position="18"/>
        <end position="72"/>
    </location>
</feature>
<dbReference type="RefSeq" id="WP_089761777.1">
    <property type="nucleotide sequence ID" value="NZ_FNGO01000027.1"/>
</dbReference>
<dbReference type="Pfam" id="PF01381">
    <property type="entry name" value="HTH_3"/>
    <property type="match status" value="1"/>
</dbReference>
<dbReference type="STRING" id="321763.SAMN04488692_1273"/>
<evidence type="ECO:0000259" key="1">
    <source>
        <dbReference type="PROSITE" id="PS50943"/>
    </source>
</evidence>